<dbReference type="AlphaFoldDB" id="A0A564S8T1"/>
<dbReference type="SUPFAM" id="SSF51905">
    <property type="entry name" value="FAD/NAD(P)-binding domain"/>
    <property type="match status" value="1"/>
</dbReference>
<dbReference type="GO" id="GO:0051536">
    <property type="term" value="F:iron-sulfur cluster binding"/>
    <property type="evidence" value="ECO:0007669"/>
    <property type="project" value="UniProtKB-KW"/>
</dbReference>
<dbReference type="PRINTS" id="PR00368">
    <property type="entry name" value="FADPNR"/>
</dbReference>
<dbReference type="PANTHER" id="PTHR42917:SF2">
    <property type="entry name" value="2,4-DIENOYL-COA REDUCTASE [(2E)-ENOYL-COA-PRODUCING]"/>
    <property type="match status" value="1"/>
</dbReference>
<name>A0A564S8T1_9FIRM</name>
<dbReference type="GO" id="GO:0016491">
    <property type="term" value="F:oxidoreductase activity"/>
    <property type="evidence" value="ECO:0007669"/>
    <property type="project" value="UniProtKB-KW"/>
</dbReference>
<keyword evidence="9" id="KW-0411">Iron-sulfur</keyword>
<dbReference type="Gene3D" id="3.50.50.60">
    <property type="entry name" value="FAD/NAD(P)-binding domain"/>
    <property type="match status" value="1"/>
</dbReference>
<comment type="cofactor">
    <cofactor evidence="2">
        <name>[4Fe-4S] cluster</name>
        <dbReference type="ChEBI" id="CHEBI:49883"/>
    </cofactor>
</comment>
<keyword evidence="8" id="KW-0408">Iron</keyword>
<dbReference type="InterPro" id="IPR013785">
    <property type="entry name" value="Aldolase_TIM"/>
</dbReference>
<dbReference type="InterPro" id="IPR023753">
    <property type="entry name" value="FAD/NAD-binding_dom"/>
</dbReference>
<evidence type="ECO:0000313" key="12">
    <source>
        <dbReference type="EMBL" id="VUW91118.1"/>
    </source>
</evidence>
<proteinExistence type="inferred from homology"/>
<dbReference type="GO" id="GO:0046872">
    <property type="term" value="F:metal ion binding"/>
    <property type="evidence" value="ECO:0007669"/>
    <property type="project" value="UniProtKB-KW"/>
</dbReference>
<evidence type="ECO:0000259" key="10">
    <source>
        <dbReference type="Pfam" id="PF00724"/>
    </source>
</evidence>
<organism evidence="12 13">
    <name type="scientific">Faecalibacterium prausnitzii</name>
    <dbReference type="NCBI Taxonomy" id="853"/>
    <lineage>
        <taxon>Bacteria</taxon>
        <taxon>Bacillati</taxon>
        <taxon>Bacillota</taxon>
        <taxon>Clostridia</taxon>
        <taxon>Eubacteriales</taxon>
        <taxon>Oscillospiraceae</taxon>
        <taxon>Faecalibacterium</taxon>
    </lineage>
</organism>
<evidence type="ECO:0000313" key="13">
    <source>
        <dbReference type="Proteomes" id="UP000406184"/>
    </source>
</evidence>
<keyword evidence="13" id="KW-1185">Reference proteome</keyword>
<sequence length="654" mass="72291">MARNTYGELFKPAKIGTMELKNRVCMAPMDYKYFSGNTEDSSMTHRQVKVFEARAKGGCGLIFTCATQAEQEIMPYPRDMQFPVIDRKERIKEFAEAADAVHVYGAKIACELTMGSGRYADSVDSRWEPLAPSDCETQYDPTIRARAMTVPEIKHMIRTYAQAAGRLKEAGFDALLVMGGGGYLINQFLSPAWNQRTDEYGGNLENRMTFLIETLQETKKVVGEKYPIIVSLNMDDLLPEGVAPCRGMVVEETIAIAQKLEELNLADAFHLRIGNYYNQEYIVPSAYVTNAEYMKNFRKFKAAVTKPVIFENKLDTPEEMQKLLEEGVLDFASVGRKWITDPEWVNKAMYGKKACPCLRCNYCLHTLWLGKCTHCAVNPEMGYEFEGGIHPALEKKRVTVIGAGPGGIQAALTAAKRGHTVTLLEKEQHLGGKLDIVSAPSYKKQYQDYLAYLEDSLAHSTVELKLGVEATPELVQATNPDAVIVATGAAPLVPPIPGIEHAVTADTVLRGQTPVKGTVVIVGGGLVGCETAHVLAEQGCKVHIVEMQDDVLKDTSYVTRHSQLAVLASTGAELHVSTRLIEILEDGILAEHERKTVKIHADAVVLAMGYRNKSTLYSDLLDTMDCEVYQIGDCRQTRKIADAVREGHIIAKNL</sequence>
<evidence type="ECO:0000256" key="2">
    <source>
        <dbReference type="ARBA" id="ARBA00001966"/>
    </source>
</evidence>
<comment type="cofactor">
    <cofactor evidence="1">
        <name>FMN</name>
        <dbReference type="ChEBI" id="CHEBI:58210"/>
    </cofactor>
</comment>
<dbReference type="EMBL" id="CABHMY010000011">
    <property type="protein sequence ID" value="VUW91118.1"/>
    <property type="molecule type" value="Genomic_DNA"/>
</dbReference>
<accession>A0A564S8T1</accession>
<evidence type="ECO:0000256" key="7">
    <source>
        <dbReference type="ARBA" id="ARBA00023002"/>
    </source>
</evidence>
<reference evidence="12 13" key="1">
    <citation type="submission" date="2019-07" db="EMBL/GenBank/DDBJ databases">
        <authorList>
            <person name="Hibberd C M."/>
            <person name="Gehrig L. J."/>
            <person name="Chang H.-W."/>
            <person name="Venkatesh S."/>
        </authorList>
    </citation>
    <scope>NUCLEOTIDE SEQUENCE [LARGE SCALE GENOMIC DNA]</scope>
    <source>
        <strain evidence="12">Faecalibacterium_prausnitzii_JG_BgPS064</strain>
    </source>
</reference>
<dbReference type="Gene3D" id="3.40.50.720">
    <property type="entry name" value="NAD(P)-binding Rossmann-like Domain"/>
    <property type="match status" value="1"/>
</dbReference>
<evidence type="ECO:0000256" key="8">
    <source>
        <dbReference type="ARBA" id="ARBA00023004"/>
    </source>
</evidence>
<feature type="domain" description="NADH:flavin oxidoreductase/NADH oxidase N-terminal" evidence="10">
    <location>
        <begin position="8"/>
        <end position="352"/>
    </location>
</feature>
<keyword evidence="6" id="KW-0479">Metal-binding</keyword>
<dbReference type="InterPro" id="IPR051793">
    <property type="entry name" value="NADH:flavin_oxidoreductase"/>
</dbReference>
<keyword evidence="5" id="KW-0288">FMN</keyword>
<dbReference type="Proteomes" id="UP000406184">
    <property type="component" value="Unassembled WGS sequence"/>
</dbReference>
<comment type="similarity">
    <text evidence="3">In the N-terminal section; belongs to the NADH:flavin oxidoreductase/NADH oxidase family.</text>
</comment>
<dbReference type="SUPFAM" id="SSF51395">
    <property type="entry name" value="FMN-linked oxidoreductases"/>
    <property type="match status" value="1"/>
</dbReference>
<dbReference type="EC" id="1.3.1.-" evidence="12"/>
<evidence type="ECO:0000256" key="3">
    <source>
        <dbReference type="ARBA" id="ARBA00011048"/>
    </source>
</evidence>
<dbReference type="RefSeq" id="WP_187357322.1">
    <property type="nucleotide sequence ID" value="NZ_CABHMY010000011.1"/>
</dbReference>
<dbReference type="PANTHER" id="PTHR42917">
    <property type="entry name" value="2,4-DIENOYL-COA REDUCTASE"/>
    <property type="match status" value="1"/>
</dbReference>
<dbReference type="InterPro" id="IPR036188">
    <property type="entry name" value="FAD/NAD-bd_sf"/>
</dbReference>
<gene>
    <name evidence="12" type="primary">fldZ</name>
    <name evidence="12" type="ORF">FPPS064S07_01877</name>
</gene>
<evidence type="ECO:0000259" key="11">
    <source>
        <dbReference type="Pfam" id="PF07992"/>
    </source>
</evidence>
<evidence type="ECO:0000256" key="5">
    <source>
        <dbReference type="ARBA" id="ARBA00022643"/>
    </source>
</evidence>
<dbReference type="Pfam" id="PF00724">
    <property type="entry name" value="Oxidored_FMN"/>
    <property type="match status" value="1"/>
</dbReference>
<evidence type="ECO:0000256" key="4">
    <source>
        <dbReference type="ARBA" id="ARBA00022630"/>
    </source>
</evidence>
<feature type="domain" description="FAD/NAD(P)-binding" evidence="11">
    <location>
        <begin position="397"/>
        <end position="627"/>
    </location>
</feature>
<dbReference type="Pfam" id="PF07992">
    <property type="entry name" value="Pyr_redox_2"/>
    <property type="match status" value="1"/>
</dbReference>
<dbReference type="InterPro" id="IPR001155">
    <property type="entry name" value="OxRdtase_FMN_N"/>
</dbReference>
<evidence type="ECO:0000256" key="6">
    <source>
        <dbReference type="ARBA" id="ARBA00022723"/>
    </source>
</evidence>
<keyword evidence="4" id="KW-0285">Flavoprotein</keyword>
<protein>
    <submittedName>
        <fullName evidence="12">Cinnamate reductase</fullName>
        <ecNumber evidence="12">1.3.1.-</ecNumber>
    </submittedName>
</protein>
<evidence type="ECO:0000256" key="1">
    <source>
        <dbReference type="ARBA" id="ARBA00001917"/>
    </source>
</evidence>
<keyword evidence="7 12" id="KW-0560">Oxidoreductase</keyword>
<dbReference type="CDD" id="cd02803">
    <property type="entry name" value="OYE_like_FMN_family"/>
    <property type="match status" value="1"/>
</dbReference>
<evidence type="ECO:0000256" key="9">
    <source>
        <dbReference type="ARBA" id="ARBA00023014"/>
    </source>
</evidence>
<dbReference type="GO" id="GO:0010181">
    <property type="term" value="F:FMN binding"/>
    <property type="evidence" value="ECO:0007669"/>
    <property type="project" value="InterPro"/>
</dbReference>
<dbReference type="Gene3D" id="3.20.20.70">
    <property type="entry name" value="Aldolase class I"/>
    <property type="match status" value="1"/>
</dbReference>